<name>A0ABV7IYL5_9RHOB</name>
<dbReference type="PANTHER" id="PTHR22807">
    <property type="entry name" value="NOP2 YEAST -RELATED NOL1/NOP2/FMU SUN DOMAIN-CONTAINING"/>
    <property type="match status" value="1"/>
</dbReference>
<dbReference type="Pfam" id="PF22458">
    <property type="entry name" value="RsmF-B_ferredox"/>
    <property type="match status" value="1"/>
</dbReference>
<dbReference type="Gene3D" id="3.30.70.1170">
    <property type="entry name" value="Sun protein, domain 3"/>
    <property type="match status" value="1"/>
</dbReference>
<dbReference type="Proteomes" id="UP001595547">
    <property type="component" value="Unassembled WGS sequence"/>
</dbReference>
<keyword evidence="8" id="KW-1185">Reference proteome</keyword>
<evidence type="ECO:0000259" key="6">
    <source>
        <dbReference type="PROSITE" id="PS51686"/>
    </source>
</evidence>
<dbReference type="InterPro" id="IPR023267">
    <property type="entry name" value="RCMT"/>
</dbReference>
<evidence type="ECO:0000256" key="3">
    <source>
        <dbReference type="ARBA" id="ARBA00022691"/>
    </source>
</evidence>
<dbReference type="PROSITE" id="PS51686">
    <property type="entry name" value="SAM_MT_RSMB_NOP"/>
    <property type="match status" value="1"/>
</dbReference>
<dbReference type="InterPro" id="IPR054728">
    <property type="entry name" value="RsmB-like_ferredoxin"/>
</dbReference>
<dbReference type="RefSeq" id="WP_380071838.1">
    <property type="nucleotide sequence ID" value="NZ_JBHRTO010000001.1"/>
</dbReference>
<dbReference type="InterPro" id="IPR049560">
    <property type="entry name" value="MeTrfase_RsmB-F_NOP2_cat"/>
</dbReference>
<comment type="similarity">
    <text evidence="5">Belongs to the class I-like SAM-binding methyltransferase superfamily. RsmB/NOP family.</text>
</comment>
<evidence type="ECO:0000313" key="8">
    <source>
        <dbReference type="Proteomes" id="UP001595547"/>
    </source>
</evidence>
<comment type="caution">
    <text evidence="5">Lacks conserved residue(s) required for the propagation of feature annotation.</text>
</comment>
<dbReference type="EMBL" id="JBHRTO010000001">
    <property type="protein sequence ID" value="MFC3180207.1"/>
    <property type="molecule type" value="Genomic_DNA"/>
</dbReference>
<keyword evidence="4 5" id="KW-0694">RNA-binding</keyword>
<accession>A0ABV7IYL5</accession>
<reference evidence="8" key="1">
    <citation type="journal article" date="2019" name="Int. J. Syst. Evol. Microbiol.">
        <title>The Global Catalogue of Microorganisms (GCM) 10K type strain sequencing project: providing services to taxonomists for standard genome sequencing and annotation.</title>
        <authorList>
            <consortium name="The Broad Institute Genomics Platform"/>
            <consortium name="The Broad Institute Genome Sequencing Center for Infectious Disease"/>
            <person name="Wu L."/>
            <person name="Ma J."/>
        </authorList>
    </citation>
    <scope>NUCLEOTIDE SEQUENCE [LARGE SCALE GENOMIC DNA]</scope>
    <source>
        <strain evidence="8">KCTC 52039</strain>
    </source>
</reference>
<dbReference type="InterPro" id="IPR001678">
    <property type="entry name" value="MeTrfase_RsmB-F_NOP2_dom"/>
</dbReference>
<feature type="binding site" evidence="5">
    <location>
        <position position="284"/>
    </location>
    <ligand>
        <name>S-adenosyl-L-methionine</name>
        <dbReference type="ChEBI" id="CHEBI:59789"/>
    </ligand>
</feature>
<dbReference type="PRINTS" id="PR02008">
    <property type="entry name" value="RCMTFAMILY"/>
</dbReference>
<dbReference type="EC" id="2.1.1.-" evidence="7"/>
<feature type="active site" description="Nucleophile" evidence="5">
    <location>
        <position position="337"/>
    </location>
</feature>
<dbReference type="InterPro" id="IPR029063">
    <property type="entry name" value="SAM-dependent_MTases_sf"/>
</dbReference>
<evidence type="ECO:0000313" key="7">
    <source>
        <dbReference type="EMBL" id="MFC3180207.1"/>
    </source>
</evidence>
<keyword evidence="2 5" id="KW-0808">Transferase</keyword>
<feature type="domain" description="SAM-dependent MTase RsmB/NOP-type" evidence="6">
    <location>
        <begin position="133"/>
        <end position="384"/>
    </location>
</feature>
<evidence type="ECO:0000256" key="5">
    <source>
        <dbReference type="PROSITE-ProRule" id="PRU01023"/>
    </source>
</evidence>
<protein>
    <submittedName>
        <fullName evidence="7">RsmB/NOP family class I SAM-dependent RNA methyltransferase</fullName>
        <ecNumber evidence="7">2.1.1.-</ecNumber>
    </submittedName>
</protein>
<sequence length="384" mass="40193">MTPQARLSAAIDVLDRILAGSTAEQALTNWGRASRFAGSGDRAAVRDLVFDALRCKRSYAALGGALSGRGLVLGGVRARGLDPAEWFTGEGHAPAVLSDADAGLTPIGNLALDCPDWLAEPLQAALGADFEGVMQALQRRAPVFLRVNLAKASVETALAALAEDGIACALNPLAKTALEVTENARKIQNSQAYLGGLVELQDAASQAVIAATPLTDGQSVLDYCSGGGGKALAMAAQARVSVVAHDADPRRMRDIPARAARAGVKITVAQTADIGTGYDVILTDVPCSGSGSWRRDPQGKWALTSARLEALRQIQADILDKAAVILAPGGTLVYATCSMLRAENEDQIAGFLSRNHGWQNPLQRRFSPLEGADGFFVALLTREA</sequence>
<evidence type="ECO:0000256" key="4">
    <source>
        <dbReference type="ARBA" id="ARBA00022884"/>
    </source>
</evidence>
<keyword evidence="3 5" id="KW-0949">S-adenosyl-L-methionine</keyword>
<dbReference type="Gene3D" id="3.40.50.150">
    <property type="entry name" value="Vaccinia Virus protein VP39"/>
    <property type="match status" value="1"/>
</dbReference>
<comment type="caution">
    <text evidence="7">The sequence shown here is derived from an EMBL/GenBank/DDBJ whole genome shotgun (WGS) entry which is preliminary data.</text>
</comment>
<dbReference type="GO" id="GO:0032259">
    <property type="term" value="P:methylation"/>
    <property type="evidence" value="ECO:0007669"/>
    <property type="project" value="UniProtKB-KW"/>
</dbReference>
<evidence type="ECO:0000256" key="1">
    <source>
        <dbReference type="ARBA" id="ARBA00022603"/>
    </source>
</evidence>
<gene>
    <name evidence="7" type="ORF">ACFOGH_04325</name>
</gene>
<keyword evidence="1 5" id="KW-0489">Methyltransferase</keyword>
<dbReference type="SUPFAM" id="SSF53335">
    <property type="entry name" value="S-adenosyl-L-methionine-dependent methyltransferases"/>
    <property type="match status" value="1"/>
</dbReference>
<dbReference type="PANTHER" id="PTHR22807:SF53">
    <property type="entry name" value="RIBOSOMAL RNA SMALL SUBUNIT METHYLTRANSFERASE B-RELATED"/>
    <property type="match status" value="1"/>
</dbReference>
<proteinExistence type="inferred from homology"/>
<evidence type="ECO:0000256" key="2">
    <source>
        <dbReference type="ARBA" id="ARBA00022679"/>
    </source>
</evidence>
<dbReference type="Pfam" id="PF01189">
    <property type="entry name" value="Methyltr_RsmB-F"/>
    <property type="match status" value="1"/>
</dbReference>
<dbReference type="GO" id="GO:0008168">
    <property type="term" value="F:methyltransferase activity"/>
    <property type="evidence" value="ECO:0007669"/>
    <property type="project" value="UniProtKB-KW"/>
</dbReference>
<organism evidence="7 8">
    <name type="scientific">Cypionkella sinensis</name>
    <dbReference type="NCBI Taxonomy" id="1756043"/>
    <lineage>
        <taxon>Bacteria</taxon>
        <taxon>Pseudomonadati</taxon>
        <taxon>Pseudomonadota</taxon>
        <taxon>Alphaproteobacteria</taxon>
        <taxon>Rhodobacterales</taxon>
        <taxon>Paracoccaceae</taxon>
        <taxon>Cypionkella</taxon>
    </lineage>
</organism>
<feature type="binding site" evidence="5">
    <location>
        <position position="246"/>
    </location>
    <ligand>
        <name>S-adenosyl-L-methionine</name>
        <dbReference type="ChEBI" id="CHEBI:59789"/>
    </ligand>
</feature>